<evidence type="ECO:0000313" key="2">
    <source>
        <dbReference type="Proteomes" id="UP000248142"/>
    </source>
</evidence>
<accession>A0A2U7NLQ2</accession>
<gene>
    <name evidence="1" type="ORF">PspYZU01_63</name>
</gene>
<dbReference type="Proteomes" id="UP000248142">
    <property type="component" value="Segment"/>
</dbReference>
<keyword evidence="2" id="KW-1185">Reference proteome</keyword>
<organism evidence="1 2">
    <name type="scientific">Pseudomonas phage PspYZU01</name>
    <dbReference type="NCBI Taxonomy" id="1983555"/>
    <lineage>
        <taxon>Viruses</taxon>
        <taxon>Duplodnaviria</taxon>
        <taxon>Heunggongvirae</taxon>
        <taxon>Uroviricota</taxon>
        <taxon>Caudoviricetes</taxon>
        <taxon>Casjensviridae</taxon>
        <taxon>Phobosvirus</taxon>
        <taxon>Phobosvirus PspYZU01</taxon>
    </lineage>
</organism>
<name>A0A2U7NLQ2_9CAUD</name>
<reference evidence="1 2" key="1">
    <citation type="submission" date="2017-04" db="EMBL/GenBank/DDBJ databases">
        <title>Isolation of lytic bacteriophages infecting Pseudomonas strains for biocontrol of fish and shrimp spoilage during chilled storage.</title>
        <authorList>
            <person name="Yang Z."/>
            <person name="Tao X."/>
            <person name="Gao L."/>
            <person name="Rao S."/>
        </authorList>
    </citation>
    <scope>NUCLEOTIDE SEQUENCE [LARGE SCALE GENOMIC DNA]</scope>
</reference>
<protein>
    <submittedName>
        <fullName evidence="1">Uncharacterized protein</fullName>
    </submittedName>
</protein>
<dbReference type="EMBL" id="KY971609">
    <property type="protein sequence ID" value="ASD51948.1"/>
    <property type="molecule type" value="Genomic_DNA"/>
</dbReference>
<evidence type="ECO:0000313" key="1">
    <source>
        <dbReference type="EMBL" id="ASD51948.1"/>
    </source>
</evidence>
<proteinExistence type="predicted"/>
<sequence length="142" mass="15508">MVSRPVQKFNTSVEEKPMNKVLIGLLLAQLAATAFLWHDAKESREAEQNALQKLLEQGQEVEKANLNAKVLGDRLDALDGSLGRLLNGVQDLKHDTAGRLKALETVTKELGDTDESFACRRLPVPAGVDRLLREPVPGDAGQ</sequence>